<dbReference type="SUPFAM" id="SSF46955">
    <property type="entry name" value="Putative DNA-binding domain"/>
    <property type="match status" value="1"/>
</dbReference>
<name>A0ABQ2UAK3_9PSEU</name>
<evidence type="ECO:0000256" key="3">
    <source>
        <dbReference type="ARBA" id="ARBA00023125"/>
    </source>
</evidence>
<keyword evidence="8" id="KW-1185">Reference proteome</keyword>
<feature type="coiled-coil region" evidence="5">
    <location>
        <begin position="80"/>
        <end position="107"/>
    </location>
</feature>
<evidence type="ECO:0000313" key="8">
    <source>
        <dbReference type="Proteomes" id="UP000649573"/>
    </source>
</evidence>
<keyword evidence="2" id="KW-0805">Transcription regulation</keyword>
<dbReference type="EMBL" id="BMRE01000001">
    <property type="protein sequence ID" value="GGU15462.1"/>
    <property type="molecule type" value="Genomic_DNA"/>
</dbReference>
<feature type="domain" description="HTH merR-type" evidence="6">
    <location>
        <begin position="1"/>
        <end position="68"/>
    </location>
</feature>
<organism evidence="7 8">
    <name type="scientific">Lentzea flava</name>
    <dbReference type="NCBI Taxonomy" id="103732"/>
    <lineage>
        <taxon>Bacteria</taxon>
        <taxon>Bacillati</taxon>
        <taxon>Actinomycetota</taxon>
        <taxon>Actinomycetes</taxon>
        <taxon>Pseudonocardiales</taxon>
        <taxon>Pseudonocardiaceae</taxon>
        <taxon>Lentzea</taxon>
    </lineage>
</organism>
<protein>
    <submittedName>
        <fullName evidence="7">MerR family transcriptional regulator</fullName>
    </submittedName>
</protein>
<sequence>MRIGELAKATGVSTRSLRYYEEQGLLRAERLANGYRQYDERAVRQVAFIQDLYQAGLPSEVIRDIIPCTGQKPPQDEGECAALVDRVRQVRDQLAHQERQLAERREMLERYLSGAAAPAGFAAALPATSTCSDTARATETGARQS</sequence>
<keyword evidence="1" id="KW-0678">Repressor</keyword>
<evidence type="ECO:0000256" key="4">
    <source>
        <dbReference type="ARBA" id="ARBA00023163"/>
    </source>
</evidence>
<evidence type="ECO:0000259" key="6">
    <source>
        <dbReference type="PROSITE" id="PS50937"/>
    </source>
</evidence>
<dbReference type="RefSeq" id="WP_229812167.1">
    <property type="nucleotide sequence ID" value="NZ_BMRE01000001.1"/>
</dbReference>
<evidence type="ECO:0000256" key="1">
    <source>
        <dbReference type="ARBA" id="ARBA00022491"/>
    </source>
</evidence>
<comment type="caution">
    <text evidence="7">The sequence shown here is derived from an EMBL/GenBank/DDBJ whole genome shotgun (WGS) entry which is preliminary data.</text>
</comment>
<reference evidence="8" key="1">
    <citation type="journal article" date="2019" name="Int. J. Syst. Evol. Microbiol.">
        <title>The Global Catalogue of Microorganisms (GCM) 10K type strain sequencing project: providing services to taxonomists for standard genome sequencing and annotation.</title>
        <authorList>
            <consortium name="The Broad Institute Genomics Platform"/>
            <consortium name="The Broad Institute Genome Sequencing Center for Infectious Disease"/>
            <person name="Wu L."/>
            <person name="Ma J."/>
        </authorList>
    </citation>
    <scope>NUCLEOTIDE SEQUENCE [LARGE SCALE GENOMIC DNA]</scope>
    <source>
        <strain evidence="8">JCM 3296</strain>
    </source>
</reference>
<dbReference type="PROSITE" id="PS50937">
    <property type="entry name" value="HTH_MERR_2"/>
    <property type="match status" value="1"/>
</dbReference>
<evidence type="ECO:0000313" key="7">
    <source>
        <dbReference type="EMBL" id="GGU15462.1"/>
    </source>
</evidence>
<evidence type="ECO:0000256" key="2">
    <source>
        <dbReference type="ARBA" id="ARBA00023015"/>
    </source>
</evidence>
<dbReference type="PRINTS" id="PR00040">
    <property type="entry name" value="HTHMERR"/>
</dbReference>
<proteinExistence type="predicted"/>
<dbReference type="SMART" id="SM00422">
    <property type="entry name" value="HTH_MERR"/>
    <property type="match status" value="1"/>
</dbReference>
<evidence type="ECO:0000256" key="5">
    <source>
        <dbReference type="SAM" id="Coils"/>
    </source>
</evidence>
<dbReference type="InterPro" id="IPR047057">
    <property type="entry name" value="MerR_fam"/>
</dbReference>
<gene>
    <name evidence="7" type="ORF">GCM10010178_03730</name>
</gene>
<dbReference type="PROSITE" id="PS00552">
    <property type="entry name" value="HTH_MERR_1"/>
    <property type="match status" value="1"/>
</dbReference>
<keyword evidence="5" id="KW-0175">Coiled coil</keyword>
<keyword evidence="3" id="KW-0238">DNA-binding</keyword>
<dbReference type="CDD" id="cd01282">
    <property type="entry name" value="HTH_MerR-like_sg3"/>
    <property type="match status" value="1"/>
</dbReference>
<dbReference type="InterPro" id="IPR009061">
    <property type="entry name" value="DNA-bd_dom_put_sf"/>
</dbReference>
<keyword evidence="4" id="KW-0804">Transcription</keyword>
<dbReference type="Proteomes" id="UP000649573">
    <property type="component" value="Unassembled WGS sequence"/>
</dbReference>
<dbReference type="Pfam" id="PF13411">
    <property type="entry name" value="MerR_1"/>
    <property type="match status" value="1"/>
</dbReference>
<dbReference type="PANTHER" id="PTHR30204">
    <property type="entry name" value="REDOX-CYCLING DRUG-SENSING TRANSCRIPTIONAL ACTIVATOR SOXR"/>
    <property type="match status" value="1"/>
</dbReference>
<dbReference type="InterPro" id="IPR000551">
    <property type="entry name" value="MerR-type_HTH_dom"/>
</dbReference>
<dbReference type="Gene3D" id="1.10.1660.10">
    <property type="match status" value="1"/>
</dbReference>
<accession>A0ABQ2UAK3</accession>
<dbReference type="PANTHER" id="PTHR30204:SF69">
    <property type="entry name" value="MERR-FAMILY TRANSCRIPTIONAL REGULATOR"/>
    <property type="match status" value="1"/>
</dbReference>